<organism evidence="1 2">
    <name type="scientific">Geodermatophilus tzadiensis</name>
    <dbReference type="NCBI Taxonomy" id="1137988"/>
    <lineage>
        <taxon>Bacteria</taxon>
        <taxon>Bacillati</taxon>
        <taxon>Actinomycetota</taxon>
        <taxon>Actinomycetes</taxon>
        <taxon>Geodermatophilales</taxon>
        <taxon>Geodermatophilaceae</taxon>
        <taxon>Geodermatophilus</taxon>
    </lineage>
</organism>
<proteinExistence type="predicted"/>
<reference evidence="1 2" key="1">
    <citation type="submission" date="2018-03" db="EMBL/GenBank/DDBJ databases">
        <title>Genomic Encyclopedia of Archaeal and Bacterial Type Strains, Phase II (KMG-II): from individual species to whole genera.</title>
        <authorList>
            <person name="Goeker M."/>
        </authorList>
    </citation>
    <scope>NUCLEOTIDE SEQUENCE [LARGE SCALE GENOMIC DNA]</scope>
    <source>
        <strain evidence="1 2">DSM 45416</strain>
    </source>
</reference>
<dbReference type="AlphaFoldDB" id="A0A2T0U1W1"/>
<dbReference type="Proteomes" id="UP000239210">
    <property type="component" value="Unassembled WGS sequence"/>
</dbReference>
<accession>A0A2T0U1W1</accession>
<name>A0A2T0U1W1_9ACTN</name>
<protein>
    <submittedName>
        <fullName evidence="1">Uncharacterized protein</fullName>
    </submittedName>
</protein>
<keyword evidence="2" id="KW-1185">Reference proteome</keyword>
<sequence>MTSDRLARPEGTATPAVVPSGRRLPYRRRLRAITMRWIWLVPS</sequence>
<gene>
    <name evidence="1" type="ORF">LY71_101269</name>
</gene>
<evidence type="ECO:0000313" key="1">
    <source>
        <dbReference type="EMBL" id="PRY51897.1"/>
    </source>
</evidence>
<dbReference type="EMBL" id="PVTG01000001">
    <property type="protein sequence ID" value="PRY51897.1"/>
    <property type="molecule type" value="Genomic_DNA"/>
</dbReference>
<comment type="caution">
    <text evidence="1">The sequence shown here is derived from an EMBL/GenBank/DDBJ whole genome shotgun (WGS) entry which is preliminary data.</text>
</comment>
<evidence type="ECO:0000313" key="2">
    <source>
        <dbReference type="Proteomes" id="UP000239210"/>
    </source>
</evidence>